<sequence length="71" mass="8229">MSESEFVPCMERKRLAELFLESLVPTGESGMRDCYAECVREREVNESVERFGFKAFDELSWPDDEVAKMSV</sequence>
<organism evidence="1 2">
    <name type="scientific">Corchorus olitorius</name>
    <dbReference type="NCBI Taxonomy" id="93759"/>
    <lineage>
        <taxon>Eukaryota</taxon>
        <taxon>Viridiplantae</taxon>
        <taxon>Streptophyta</taxon>
        <taxon>Embryophyta</taxon>
        <taxon>Tracheophyta</taxon>
        <taxon>Spermatophyta</taxon>
        <taxon>Magnoliopsida</taxon>
        <taxon>eudicotyledons</taxon>
        <taxon>Gunneridae</taxon>
        <taxon>Pentapetalae</taxon>
        <taxon>rosids</taxon>
        <taxon>malvids</taxon>
        <taxon>Malvales</taxon>
        <taxon>Malvaceae</taxon>
        <taxon>Grewioideae</taxon>
        <taxon>Apeibeae</taxon>
        <taxon>Corchorus</taxon>
    </lineage>
</organism>
<name>A0A1R3JH47_9ROSI</name>
<dbReference type="AlphaFoldDB" id="A0A1R3JH47"/>
<comment type="caution">
    <text evidence="1">The sequence shown here is derived from an EMBL/GenBank/DDBJ whole genome shotgun (WGS) entry which is preliminary data.</text>
</comment>
<evidence type="ECO:0000313" key="1">
    <source>
        <dbReference type="EMBL" id="OMO94132.1"/>
    </source>
</evidence>
<evidence type="ECO:0000313" key="2">
    <source>
        <dbReference type="Proteomes" id="UP000187203"/>
    </source>
</evidence>
<keyword evidence="2" id="KW-1185">Reference proteome</keyword>
<reference evidence="2" key="1">
    <citation type="submission" date="2013-09" db="EMBL/GenBank/DDBJ databases">
        <title>Corchorus olitorius genome sequencing.</title>
        <authorList>
            <person name="Alam M."/>
            <person name="Haque M.S."/>
            <person name="Islam M.S."/>
            <person name="Emdad E.M."/>
            <person name="Islam M.M."/>
            <person name="Ahmed B."/>
            <person name="Halim A."/>
            <person name="Hossen Q.M.M."/>
            <person name="Hossain M.Z."/>
            <person name="Ahmed R."/>
            <person name="Khan M.M."/>
            <person name="Islam R."/>
            <person name="Rashid M.M."/>
            <person name="Khan S.A."/>
            <person name="Rahman M.S."/>
            <person name="Alam M."/>
            <person name="Yahiya A.S."/>
            <person name="Khan M.S."/>
            <person name="Azam M.S."/>
            <person name="Haque T."/>
            <person name="Lashkar M.Z.H."/>
            <person name="Akhand A.I."/>
            <person name="Morshed G."/>
            <person name="Roy S."/>
            <person name="Uddin K.S."/>
            <person name="Rabeya T."/>
            <person name="Hossain A.S."/>
            <person name="Chowdhury A."/>
            <person name="Snigdha A.R."/>
            <person name="Mortoza M.S."/>
            <person name="Matin S.A."/>
            <person name="Hoque S.M.E."/>
            <person name="Islam M.K."/>
            <person name="Roy D.K."/>
            <person name="Haider R."/>
            <person name="Moosa M.M."/>
            <person name="Elias S.M."/>
            <person name="Hasan A.M."/>
            <person name="Jahan S."/>
            <person name="Shafiuddin M."/>
            <person name="Mahmood N."/>
            <person name="Shommy N.S."/>
        </authorList>
    </citation>
    <scope>NUCLEOTIDE SEQUENCE [LARGE SCALE GENOMIC DNA]</scope>
    <source>
        <strain evidence="2">cv. O-4</strain>
    </source>
</reference>
<dbReference type="EMBL" id="AWUE01016119">
    <property type="protein sequence ID" value="OMO94132.1"/>
    <property type="molecule type" value="Genomic_DNA"/>
</dbReference>
<accession>A0A1R3JH47</accession>
<protein>
    <submittedName>
        <fullName evidence="1">Peptide chain release factor</fullName>
    </submittedName>
</protein>
<proteinExistence type="predicted"/>
<gene>
    <name evidence="1" type="ORF">COLO4_16512</name>
</gene>
<dbReference type="Proteomes" id="UP000187203">
    <property type="component" value="Unassembled WGS sequence"/>
</dbReference>